<dbReference type="InterPro" id="IPR036388">
    <property type="entry name" value="WH-like_DNA-bd_sf"/>
</dbReference>
<dbReference type="Gene3D" id="1.10.10.10">
    <property type="entry name" value="Winged helix-like DNA-binding domain superfamily/Winged helix DNA-binding domain"/>
    <property type="match status" value="1"/>
</dbReference>
<dbReference type="PANTHER" id="PTHR37296:SF1">
    <property type="entry name" value="CONSERVED VIRULENCE FACTOR B"/>
    <property type="match status" value="1"/>
</dbReference>
<feature type="domain" description="Conserved virulence factor B-like winged helix" evidence="1">
    <location>
        <begin position="218"/>
        <end position="276"/>
    </location>
</feature>
<gene>
    <name evidence="2" type="ORF">HJC23_014108</name>
</gene>
<dbReference type="InterPro" id="IPR014464">
    <property type="entry name" value="CvfB_fam"/>
</dbReference>
<comment type="caution">
    <text evidence="2">The sequence shown here is derived from an EMBL/GenBank/DDBJ whole genome shotgun (WGS) entry which is preliminary data.</text>
</comment>
<organism evidence="2 3">
    <name type="scientific">Cyclotella cryptica</name>
    <dbReference type="NCBI Taxonomy" id="29204"/>
    <lineage>
        <taxon>Eukaryota</taxon>
        <taxon>Sar</taxon>
        <taxon>Stramenopiles</taxon>
        <taxon>Ochrophyta</taxon>
        <taxon>Bacillariophyta</taxon>
        <taxon>Coscinodiscophyceae</taxon>
        <taxon>Thalassiosirophycidae</taxon>
        <taxon>Stephanodiscales</taxon>
        <taxon>Stephanodiscaceae</taxon>
        <taxon>Cyclotella</taxon>
    </lineage>
</organism>
<protein>
    <recommendedName>
        <fullName evidence="1">Conserved virulence factor B-like winged helix domain-containing protein</fullName>
    </recommendedName>
</protein>
<name>A0ABD3QT71_9STRA</name>
<accession>A0ABD3QT71</accession>
<evidence type="ECO:0000259" key="1">
    <source>
        <dbReference type="Pfam" id="PF17783"/>
    </source>
</evidence>
<dbReference type="AlphaFoldDB" id="A0ABD3QT71"/>
<dbReference type="Proteomes" id="UP001516023">
    <property type="component" value="Unassembled WGS sequence"/>
</dbReference>
<dbReference type="PANTHER" id="PTHR37296">
    <property type="entry name" value="CONSERVED VIRULENCE FACTOR B"/>
    <property type="match status" value="1"/>
</dbReference>
<proteinExistence type="predicted"/>
<sequence length="278" mass="30967">MHLVQSISMSFTAFMLSARISLSLTCRPTLREAFLANQSWIARDANVQKAKGFSSALGLFPSQQSRHDVTSTRLRWIDLYSPNVKRHKTTSHIKMSTQDQSPDLYQPTFEKGDKVQVEVISFGPLGASVDVIAHNSHDPSDCIATDEPALGRGLILQREINYFREKRGGVDIVKYETLPAYVERVREEQFDENGGIEVRLDISLRPIGGLAKALELGDQIMEKLKEENGVLNIGDKSSPEEINQYFPGGSKKAFKKAVSNLYKQGLVKPGPDSISLMK</sequence>
<dbReference type="Pfam" id="PF17783">
    <property type="entry name" value="WHD_CvfB"/>
    <property type="match status" value="1"/>
</dbReference>
<dbReference type="InterPro" id="IPR040764">
    <property type="entry name" value="CvfB_WH"/>
</dbReference>
<keyword evidence="3" id="KW-1185">Reference proteome</keyword>
<reference evidence="2 3" key="1">
    <citation type="journal article" date="2020" name="G3 (Bethesda)">
        <title>Improved Reference Genome for Cyclotella cryptica CCMP332, a Model for Cell Wall Morphogenesis, Salinity Adaptation, and Lipid Production in Diatoms (Bacillariophyta).</title>
        <authorList>
            <person name="Roberts W.R."/>
            <person name="Downey K.M."/>
            <person name="Ruck E.C."/>
            <person name="Traller J.C."/>
            <person name="Alverson A.J."/>
        </authorList>
    </citation>
    <scope>NUCLEOTIDE SEQUENCE [LARGE SCALE GENOMIC DNA]</scope>
    <source>
        <strain evidence="2 3">CCMP332</strain>
    </source>
</reference>
<dbReference type="EMBL" id="JABMIG020000013">
    <property type="protein sequence ID" value="KAL3803560.1"/>
    <property type="molecule type" value="Genomic_DNA"/>
</dbReference>
<evidence type="ECO:0000313" key="3">
    <source>
        <dbReference type="Proteomes" id="UP001516023"/>
    </source>
</evidence>
<evidence type="ECO:0000313" key="2">
    <source>
        <dbReference type="EMBL" id="KAL3803560.1"/>
    </source>
</evidence>